<dbReference type="EMBL" id="CAXLJM020000082">
    <property type="protein sequence ID" value="CAL8130429.1"/>
    <property type="molecule type" value="Genomic_DNA"/>
</dbReference>
<accession>A0ABP1RLY7</accession>
<reference evidence="2 3" key="1">
    <citation type="submission" date="2024-08" db="EMBL/GenBank/DDBJ databases">
        <authorList>
            <person name="Cucini C."/>
            <person name="Frati F."/>
        </authorList>
    </citation>
    <scope>NUCLEOTIDE SEQUENCE [LARGE SCALE GENOMIC DNA]</scope>
</reference>
<gene>
    <name evidence="2" type="ORF">ODALV1_LOCUS23721</name>
</gene>
<sequence>MKSVKFTLLVILSFVAAISGQETLRECGQIISANSGTIEYKLGETYDKFEACAFIVRVQNFSYIKFTLEESGISGRDRNAITIMGFNENNHTATYTLGPPNTELEAEVKGSIAVVIFRSWSISGFGKGFRLGFEGIGGSLETIPGFDMVFNNEKFSPLEIPFSNNFTNVASTNLMVFTNEAHMMTEVGDVFTMNLSGHVMEDPYCWDFFSVYSFTYVTSPVLEQTICDMNTATTEFHTPGIFIVFFRNYGGRFTSATVEWGIDYEYYTD</sequence>
<keyword evidence="1" id="KW-0732">Signal</keyword>
<name>A0ABP1RLY7_9HEXA</name>
<evidence type="ECO:0000313" key="2">
    <source>
        <dbReference type="EMBL" id="CAL8130429.1"/>
    </source>
</evidence>
<dbReference type="SUPFAM" id="SSF49854">
    <property type="entry name" value="Spermadhesin, CUB domain"/>
    <property type="match status" value="1"/>
</dbReference>
<dbReference type="Proteomes" id="UP001642540">
    <property type="component" value="Unassembled WGS sequence"/>
</dbReference>
<evidence type="ECO:0008006" key="4">
    <source>
        <dbReference type="Google" id="ProtNLM"/>
    </source>
</evidence>
<evidence type="ECO:0000256" key="1">
    <source>
        <dbReference type="SAM" id="SignalP"/>
    </source>
</evidence>
<proteinExistence type="predicted"/>
<evidence type="ECO:0000313" key="3">
    <source>
        <dbReference type="Proteomes" id="UP001642540"/>
    </source>
</evidence>
<dbReference type="InterPro" id="IPR035914">
    <property type="entry name" value="Sperma_CUB_dom_sf"/>
</dbReference>
<protein>
    <recommendedName>
        <fullName evidence="4">CUB domain-containing protein</fullName>
    </recommendedName>
</protein>
<feature type="signal peptide" evidence="1">
    <location>
        <begin position="1"/>
        <end position="20"/>
    </location>
</feature>
<comment type="caution">
    <text evidence="2">The sequence shown here is derived from an EMBL/GenBank/DDBJ whole genome shotgun (WGS) entry which is preliminary data.</text>
</comment>
<feature type="chain" id="PRO_5045076793" description="CUB domain-containing protein" evidence="1">
    <location>
        <begin position="21"/>
        <end position="269"/>
    </location>
</feature>
<keyword evidence="3" id="KW-1185">Reference proteome</keyword>
<organism evidence="2 3">
    <name type="scientific">Orchesella dallaii</name>
    <dbReference type="NCBI Taxonomy" id="48710"/>
    <lineage>
        <taxon>Eukaryota</taxon>
        <taxon>Metazoa</taxon>
        <taxon>Ecdysozoa</taxon>
        <taxon>Arthropoda</taxon>
        <taxon>Hexapoda</taxon>
        <taxon>Collembola</taxon>
        <taxon>Entomobryomorpha</taxon>
        <taxon>Entomobryoidea</taxon>
        <taxon>Orchesellidae</taxon>
        <taxon>Orchesellinae</taxon>
        <taxon>Orchesella</taxon>
    </lineage>
</organism>